<evidence type="ECO:0000313" key="2">
    <source>
        <dbReference type="Proteomes" id="UP000836387"/>
    </source>
</evidence>
<reference evidence="1" key="2">
    <citation type="submission" date="2021-10" db="EMBL/GenBank/DDBJ databases">
        <authorList>
            <person name="Piombo E."/>
        </authorList>
    </citation>
    <scope>NUCLEOTIDE SEQUENCE</scope>
</reference>
<reference evidence="1" key="1">
    <citation type="submission" date="2020-04" db="EMBL/GenBank/DDBJ databases">
        <authorList>
            <person name="Broberg M."/>
        </authorList>
    </citation>
    <scope>NUCLEOTIDE SEQUENCE</scope>
</reference>
<sequence length="437" mass="47648">MATTAERLSAEPDASPDGEEGQQGNEDEETGHPGLAQRARAFLSTLRHKAYSILRALRRNAYSILRHIQYFIAPSLLAIVAIVFAPAIFAPVYRDGVSVVIPLSSTPNAACQSPPVATIDADIAGTGIRFVLWAQMELLVLLAIVGHCHSKVLGVKEIGGCVALTHFSLAVALITQMIEGKFTSPDAIVSAMLLDAQGSAMSITLAVKDILASRWQVWLTIMSQTFGWVVLVVCVVMFGAGGFVSNDENSCFCIKVFWWGWLTDCPETAGAGEAVIIWIYLACRIIGSIHGAFFAISNTEQFHLAEKSPRRLIRNVLFLPSRKRANTVEDSRSLDDRAPLHLRDHHRSYSECPATVTFLYTIHAVLATVSMAAAHCAMTAGMKPSSSSVSVGQMMAFVVAFITIIRVIWLVLRHFLRDKPDANPEAHPMIDLPLPIE</sequence>
<dbReference type="EMBL" id="CADEHS020000578">
    <property type="protein sequence ID" value="CAG9954733.1"/>
    <property type="molecule type" value="Genomic_DNA"/>
</dbReference>
<proteinExistence type="predicted"/>
<organism evidence="1 2">
    <name type="scientific">Clonostachys rosea f. rosea IK726</name>
    <dbReference type="NCBI Taxonomy" id="1349383"/>
    <lineage>
        <taxon>Eukaryota</taxon>
        <taxon>Fungi</taxon>
        <taxon>Dikarya</taxon>
        <taxon>Ascomycota</taxon>
        <taxon>Pezizomycotina</taxon>
        <taxon>Sordariomycetes</taxon>
        <taxon>Hypocreomycetidae</taxon>
        <taxon>Hypocreales</taxon>
        <taxon>Bionectriaceae</taxon>
        <taxon>Clonostachys</taxon>
    </lineage>
</organism>
<comment type="caution">
    <text evidence="1">The sequence shown here is derived from an EMBL/GenBank/DDBJ whole genome shotgun (WGS) entry which is preliminary data.</text>
</comment>
<evidence type="ECO:0000313" key="1">
    <source>
        <dbReference type="EMBL" id="CAG9954733.1"/>
    </source>
</evidence>
<gene>
    <name evidence="1" type="ORF">CRV2_00011343</name>
</gene>
<keyword evidence="2" id="KW-1185">Reference proteome</keyword>
<accession>A0ACA9UNT1</accession>
<dbReference type="Proteomes" id="UP000836387">
    <property type="component" value="Unassembled WGS sequence"/>
</dbReference>
<protein>
    <submittedName>
        <fullName evidence="1">Uncharacterized protein</fullName>
    </submittedName>
</protein>
<name>A0ACA9UNT1_BIOOC</name>